<proteinExistence type="inferred from homology"/>
<dbReference type="EMBL" id="AAYY01000009">
    <property type="protein sequence ID" value="EDP43157.1"/>
    <property type="molecule type" value="Genomic_DNA"/>
</dbReference>
<evidence type="ECO:0000259" key="5">
    <source>
        <dbReference type="Pfam" id="PF03178"/>
    </source>
</evidence>
<evidence type="ECO:0000256" key="4">
    <source>
        <dbReference type="ARBA" id="ARBA00023242"/>
    </source>
</evidence>
<dbReference type="InParanoid" id="A8Q590"/>
<dbReference type="InterPro" id="IPR004871">
    <property type="entry name" value="RSE1/DDB1/CPSF1_C"/>
</dbReference>
<dbReference type="VEuPathDB" id="FungiDB:MGL_2753"/>
<dbReference type="InterPro" id="IPR015943">
    <property type="entry name" value="WD40/YVTN_repeat-like_dom_sf"/>
</dbReference>
<dbReference type="RefSeq" id="XP_001730371.1">
    <property type="nucleotide sequence ID" value="XM_001730319.1"/>
</dbReference>
<dbReference type="GO" id="GO:0003676">
    <property type="term" value="F:nucleic acid binding"/>
    <property type="evidence" value="ECO:0007669"/>
    <property type="project" value="InterPro"/>
</dbReference>
<dbReference type="STRING" id="425265.A8Q590"/>
<keyword evidence="4" id="KW-0539">Nucleus</keyword>
<dbReference type="SUPFAM" id="SSF50998">
    <property type="entry name" value="Quinoprotein alcohol dehydrogenase-like"/>
    <property type="match status" value="1"/>
</dbReference>
<dbReference type="AlphaFoldDB" id="A8Q590"/>
<dbReference type="Proteomes" id="UP000008837">
    <property type="component" value="Unassembled WGS sequence"/>
</dbReference>
<dbReference type="FunCoup" id="A8Q590">
    <property type="interactions" value="667"/>
</dbReference>
<dbReference type="Pfam" id="PF03178">
    <property type="entry name" value="CPSF_A"/>
    <property type="match status" value="1"/>
</dbReference>
<dbReference type="Gene3D" id="2.130.10.10">
    <property type="entry name" value="YVTN repeat-like/Quinoprotein amine dehydrogenase"/>
    <property type="match status" value="2"/>
</dbReference>
<dbReference type="GO" id="GO:0005634">
    <property type="term" value="C:nucleus"/>
    <property type="evidence" value="ECO:0007669"/>
    <property type="project" value="UniProtKB-SubCell"/>
</dbReference>
<evidence type="ECO:0000256" key="1">
    <source>
        <dbReference type="ARBA" id="ARBA00004123"/>
    </source>
</evidence>
<dbReference type="OrthoDB" id="433457at2759"/>
<dbReference type="OMA" id="DIAMNMF"/>
<comment type="caution">
    <text evidence="7">The sequence shown here is derived from an EMBL/GenBank/DDBJ whole genome shotgun (WGS) entry which is preliminary data.</text>
</comment>
<evidence type="ECO:0000313" key="8">
    <source>
        <dbReference type="Proteomes" id="UP000008837"/>
    </source>
</evidence>
<dbReference type="InterPro" id="IPR011047">
    <property type="entry name" value="Quinoprotein_ADH-like_sf"/>
</dbReference>
<comment type="subcellular location">
    <subcellularLocation>
        <location evidence="1">Nucleus</location>
    </subcellularLocation>
</comment>
<dbReference type="GeneID" id="5854676"/>
<dbReference type="PANTHER" id="PTHR10644">
    <property type="entry name" value="DNA REPAIR/RNA PROCESSING CPSF FAMILY"/>
    <property type="match status" value="1"/>
</dbReference>
<sequence length="919" mass="101757">MPVLTFYAIDESKQALRPLPWHEPRVAPSQTNTRKMRRTDGDATYHVPLPEEDAYGAHYLLATPAYAGGGVLVFCEHVIFFVPRPSDRRRGKTRAESRRARYQEIRMDRGMHVESATCLLSHHHDELHFRVLLSTTRGSMYILTVSSSTNAWETIHMHLLRLQMSSVATSPQGLSSLGEDFVFLASTTGDSVLWHVDSSPSLHEVYRWPSTAPIVDMVLDNSSVMDRIITASGAGPTSSLRAIMYKALTSTLFIKPMDLVSVYALESALVLVHRNSASIVQLNEHEDPTQISIVHDARVLHAGMLAGLYLVATSKDIRTYGRGKTVWTAPDEISACHVLDDKHVVIGLVTPQLLVLHHDHHNWSILHSLRTHAPISCLFGCASAIVAGFWDRTVQKYVWPSMEGDPIHIACTSLPTSILQHAFTPHGENHTVVGYADGHVDVYNDQDKIVHTCQVGTEPIHLTTAPLSMMELPNTHAIVASGSYTCFLYPQDSAFRASIWLIEHVRAAACVDASSQALTMVCATQFGLEVHAIHTLHHLDIQSLSLKGQQPTSIASFGPYIVLTTWPMHAWEHHERGLSTIRVMTKAGLKQVTSHSLHAYERPNSACVKKFYNTPYIVVGTGFYVGGRDSTSSGRLIGYTWSTPLSKLQLIWSCDVPGHVYGVTDVPGSYLVAAVDAQVHTYALCDGKLKLCDRWGCAFLATCLTSQGSTVVVGDAMHSLTVLQVDPKGQLHEIARDVDPYWTTAVGVLSTEQQQYIGTDIAMNMFVAERVHQTDGTDPWSHVMHRATAFHHGDMVNTIQSVADGRILFGTASGSVGTLMYVPDETASMLWCVQEALSHQRHAHGDLSWESWRTLRTDMQICAPRHVLDAELLTTFFTCESRTGIVGMARHTARELGWKHEHFDEATIAHALRALQLKC</sequence>
<organism evidence="7 8">
    <name type="scientific">Malassezia globosa (strain ATCC MYA-4612 / CBS 7966)</name>
    <name type="common">Dandruff-associated fungus</name>
    <dbReference type="NCBI Taxonomy" id="425265"/>
    <lineage>
        <taxon>Eukaryota</taxon>
        <taxon>Fungi</taxon>
        <taxon>Dikarya</taxon>
        <taxon>Basidiomycota</taxon>
        <taxon>Ustilaginomycotina</taxon>
        <taxon>Malasseziomycetes</taxon>
        <taxon>Malasseziales</taxon>
        <taxon>Malasseziaceae</taxon>
        <taxon>Malassezia</taxon>
    </lineage>
</organism>
<keyword evidence="8" id="KW-1185">Reference proteome</keyword>
<feature type="domain" description="RSE1/DDB1/CPSF1 C-terminal" evidence="5">
    <location>
        <begin position="579"/>
        <end position="877"/>
    </location>
</feature>
<protein>
    <recommendedName>
        <fullName evidence="3">DNA damage-binding protein 1</fullName>
    </recommendedName>
</protein>
<comment type="similarity">
    <text evidence="2">Belongs to the DDB1 family.</text>
</comment>
<reference evidence="7 8" key="1">
    <citation type="journal article" date="2007" name="Proc. Natl. Acad. Sci. U.S.A.">
        <title>Dandruff-associated Malassezia genomes reveal convergent and divergent virulence traits shared with plant and human fungal pathogens.</title>
        <authorList>
            <person name="Xu J."/>
            <person name="Saunders C.W."/>
            <person name="Hu P."/>
            <person name="Grant R.A."/>
            <person name="Boekhout T."/>
            <person name="Kuramae E.E."/>
            <person name="Kronstad J.W."/>
            <person name="Deangelis Y.M."/>
            <person name="Reeder N.L."/>
            <person name="Johnstone K.R."/>
            <person name="Leland M."/>
            <person name="Fieno A.M."/>
            <person name="Begley W.M."/>
            <person name="Sun Y."/>
            <person name="Lacey M.P."/>
            <person name="Chaudhary T."/>
            <person name="Keough T."/>
            <person name="Chu L."/>
            <person name="Sears R."/>
            <person name="Yuan B."/>
            <person name="Dawson T.L.Jr."/>
        </authorList>
    </citation>
    <scope>NUCLEOTIDE SEQUENCE [LARGE SCALE GENOMIC DNA]</scope>
    <source>
        <strain evidence="8">ATCC MYA-4612 / CBS 7966</strain>
    </source>
</reference>
<gene>
    <name evidence="7" type="ORF">MGL_2753</name>
</gene>
<evidence type="ECO:0000313" key="7">
    <source>
        <dbReference type="EMBL" id="EDP43157.1"/>
    </source>
</evidence>
<dbReference type="InterPro" id="IPR050358">
    <property type="entry name" value="RSE1/DDB1/CFT1"/>
</dbReference>
<accession>A8Q590</accession>
<feature type="domain" description="RSE1/DDB1/CPSF1 first beta-propeller" evidence="6">
    <location>
        <begin position="4"/>
        <end position="200"/>
    </location>
</feature>
<dbReference type="KEGG" id="mgl:MGL_2753"/>
<evidence type="ECO:0000259" key="6">
    <source>
        <dbReference type="Pfam" id="PF10433"/>
    </source>
</evidence>
<evidence type="ECO:0000256" key="2">
    <source>
        <dbReference type="ARBA" id="ARBA00007453"/>
    </source>
</evidence>
<dbReference type="InterPro" id="IPR018846">
    <property type="entry name" value="Beta-prop_RSE1/DDB1/CPSF1_1st"/>
</dbReference>
<dbReference type="Pfam" id="PF10433">
    <property type="entry name" value="Beta-prop_RSE1_1st"/>
    <property type="match status" value="1"/>
</dbReference>
<name>A8Q590_MALGO</name>
<evidence type="ECO:0000256" key="3">
    <source>
        <dbReference type="ARBA" id="ARBA00014577"/>
    </source>
</evidence>